<dbReference type="PANTHER" id="PTHR43874:SF123">
    <property type="entry name" value="TWO-COMPONENT RESPONSE REGULATOR ARR14"/>
    <property type="match status" value="1"/>
</dbReference>
<feature type="compositionally biased region" description="Low complexity" evidence="3">
    <location>
        <begin position="333"/>
        <end position="347"/>
    </location>
</feature>
<feature type="domain" description="Response regulatory" evidence="4">
    <location>
        <begin position="14"/>
        <end position="136"/>
    </location>
</feature>
<evidence type="ECO:0000259" key="4">
    <source>
        <dbReference type="PROSITE" id="PS50110"/>
    </source>
</evidence>
<feature type="region of interest" description="Disordered" evidence="3">
    <location>
        <begin position="403"/>
        <end position="443"/>
    </location>
</feature>
<feature type="region of interest" description="Disordered" evidence="3">
    <location>
        <begin position="168"/>
        <end position="264"/>
    </location>
</feature>
<dbReference type="GO" id="GO:0000160">
    <property type="term" value="P:phosphorelay signal transduction system"/>
    <property type="evidence" value="ECO:0007669"/>
    <property type="project" value="UniProtKB-KW"/>
</dbReference>
<dbReference type="Proteomes" id="UP000275267">
    <property type="component" value="Unassembled WGS sequence"/>
</dbReference>
<dbReference type="InterPro" id="IPR001789">
    <property type="entry name" value="Sig_transdc_resp-reg_receiver"/>
</dbReference>
<proteinExistence type="predicted"/>
<feature type="compositionally biased region" description="Low complexity" evidence="3">
    <location>
        <begin position="299"/>
        <end position="310"/>
    </location>
</feature>
<dbReference type="InterPro" id="IPR011006">
    <property type="entry name" value="CheY-like_superfamily"/>
</dbReference>
<dbReference type="GO" id="GO:0009736">
    <property type="term" value="P:cytokinin-activated signaling pathway"/>
    <property type="evidence" value="ECO:0007669"/>
    <property type="project" value="InterPro"/>
</dbReference>
<keyword evidence="1" id="KW-0902">Two-component regulatory system</keyword>
<feature type="compositionally biased region" description="Low complexity" evidence="3">
    <location>
        <begin position="185"/>
        <end position="199"/>
    </location>
</feature>
<evidence type="ECO:0000256" key="3">
    <source>
        <dbReference type="SAM" id="MobiDB-lite"/>
    </source>
</evidence>
<organism evidence="5 6">
    <name type="scientific">Panicum miliaceum</name>
    <name type="common">Proso millet</name>
    <name type="synonym">Broomcorn millet</name>
    <dbReference type="NCBI Taxonomy" id="4540"/>
    <lineage>
        <taxon>Eukaryota</taxon>
        <taxon>Viridiplantae</taxon>
        <taxon>Streptophyta</taxon>
        <taxon>Embryophyta</taxon>
        <taxon>Tracheophyta</taxon>
        <taxon>Spermatophyta</taxon>
        <taxon>Magnoliopsida</taxon>
        <taxon>Liliopsida</taxon>
        <taxon>Poales</taxon>
        <taxon>Poaceae</taxon>
        <taxon>PACMAD clade</taxon>
        <taxon>Panicoideae</taxon>
        <taxon>Panicodae</taxon>
        <taxon>Paniceae</taxon>
        <taxon>Panicinae</taxon>
        <taxon>Panicum</taxon>
        <taxon>Panicum sect. Panicum</taxon>
    </lineage>
</organism>
<dbReference type="SUPFAM" id="SSF52172">
    <property type="entry name" value="CheY-like"/>
    <property type="match status" value="1"/>
</dbReference>
<name>A0A3L6TAV0_PANMI</name>
<reference evidence="6" key="1">
    <citation type="journal article" date="2019" name="Nat. Commun.">
        <title>The genome of broomcorn millet.</title>
        <authorList>
            <person name="Zou C."/>
            <person name="Miki D."/>
            <person name="Li D."/>
            <person name="Tang Q."/>
            <person name="Xiao L."/>
            <person name="Rajput S."/>
            <person name="Deng P."/>
            <person name="Jia W."/>
            <person name="Huang R."/>
            <person name="Zhang M."/>
            <person name="Sun Y."/>
            <person name="Hu J."/>
            <person name="Fu X."/>
            <person name="Schnable P.S."/>
            <person name="Li F."/>
            <person name="Zhang H."/>
            <person name="Feng B."/>
            <person name="Zhu X."/>
            <person name="Liu R."/>
            <person name="Schnable J.C."/>
            <person name="Zhu J.-K."/>
            <person name="Zhang H."/>
        </authorList>
    </citation>
    <scope>NUCLEOTIDE SEQUENCE [LARGE SCALE GENOMIC DNA]</scope>
</reference>
<feature type="compositionally biased region" description="Polar residues" evidence="3">
    <location>
        <begin position="590"/>
        <end position="599"/>
    </location>
</feature>
<dbReference type="Gene3D" id="3.40.50.2300">
    <property type="match status" value="1"/>
</dbReference>
<comment type="caution">
    <text evidence="2">Lacks conserved residue(s) required for the propagation of feature annotation.</text>
</comment>
<dbReference type="OrthoDB" id="682725at2759"/>
<keyword evidence="6" id="KW-1185">Reference proteome</keyword>
<dbReference type="AlphaFoldDB" id="A0A3L6TAV0"/>
<comment type="caution">
    <text evidence="5">The sequence shown here is derived from an EMBL/GenBank/DDBJ whole genome shotgun (WGS) entry which is preliminary data.</text>
</comment>
<dbReference type="EMBL" id="PQIB02000002">
    <property type="protein sequence ID" value="RLN35339.1"/>
    <property type="molecule type" value="Genomic_DNA"/>
</dbReference>
<gene>
    <name evidence="5" type="ORF">C2845_PM03G21460</name>
</gene>
<dbReference type="STRING" id="4540.A0A3L6TAV0"/>
<feature type="region of interest" description="Disordered" evidence="3">
    <location>
        <begin position="550"/>
        <end position="599"/>
    </location>
</feature>
<sequence>MDADMVAMFPDGIRALIVDDDTKFLKSATATLSPLNFEVVTCSTVAYALKSLTTGKLKGFDVVLAHAAKAAACGFDFRAIVEADLLIPVIYFLPPDHQAAGDEAEELLRTLEAAGSYIIQKPLDADEVRARLWTVIAWRKCGLETKASRGKRGAVDFEGEDDEGRVHYKVVRARRPRKRKGGAGSSSEPAAGSSASGTTVSGGGGGHPDKGKGKDSVANNQQEPAQQKRGRGRKAQKNSGEAFKQLPQPDKGMVGGKQPRQWHPRLSSLFVESVLRTLNVPPYNPKFFSDFAGPSSIAAAASAGASNAAAPPAPPPPVYSAATAPAPAPPRPVHASAPPALPPVVRQQPPPAANNVVLGSVAPPAAATAMAAAAATATYERQVSRGGTHRTQQLEDVRRQLISGPFPYQQGPPPPPPPVMQQDMVAPAAAGDGPSTGGMAAGASAAAATEAGAPRHDGDASGNVAMLAELLSNDFDDYSGGSSSSLATPDAQILAMVSDLNGLIAGGASGSTGAASSVAPQDLGAAPHGGGSSSSTASFMASNVSDLAMAGGGASGSSSSAAPFVAPRDLDAAPDGGSSKAPPLMAPDQDLSNASADQCEDNTSFALDALLDFMSPRHRNKNKNNVRE</sequence>
<evidence type="ECO:0000256" key="2">
    <source>
        <dbReference type="PROSITE-ProRule" id="PRU00169"/>
    </source>
</evidence>
<accession>A0A3L6TAV0</accession>
<protein>
    <recommendedName>
        <fullName evidence="4">Response regulatory domain-containing protein</fullName>
    </recommendedName>
</protein>
<evidence type="ECO:0000256" key="1">
    <source>
        <dbReference type="ARBA" id="ARBA00023012"/>
    </source>
</evidence>
<dbReference type="PANTHER" id="PTHR43874">
    <property type="entry name" value="TWO-COMPONENT RESPONSE REGULATOR"/>
    <property type="match status" value="1"/>
</dbReference>
<feature type="region of interest" description="Disordered" evidence="3">
    <location>
        <begin position="299"/>
        <end position="357"/>
    </location>
</feature>
<feature type="region of interest" description="Disordered" evidence="3">
    <location>
        <begin position="509"/>
        <end position="537"/>
    </location>
</feature>
<evidence type="ECO:0000313" key="6">
    <source>
        <dbReference type="Proteomes" id="UP000275267"/>
    </source>
</evidence>
<dbReference type="PROSITE" id="PS50110">
    <property type="entry name" value="RESPONSE_REGULATORY"/>
    <property type="match status" value="1"/>
</dbReference>
<evidence type="ECO:0000313" key="5">
    <source>
        <dbReference type="EMBL" id="RLN35339.1"/>
    </source>
</evidence>
<dbReference type="InterPro" id="IPR045279">
    <property type="entry name" value="ARR-like"/>
</dbReference>
<feature type="compositionally biased region" description="Pro residues" evidence="3">
    <location>
        <begin position="410"/>
        <end position="419"/>
    </location>
</feature>
<feature type="compositionally biased region" description="Basic residues" evidence="3">
    <location>
        <begin position="168"/>
        <end position="181"/>
    </location>
</feature>